<gene>
    <name evidence="3" type="ORF">EB796_002415</name>
</gene>
<dbReference type="InterPro" id="IPR002110">
    <property type="entry name" value="Ankyrin_rpt"/>
</dbReference>
<evidence type="ECO:0000256" key="1">
    <source>
        <dbReference type="PROSITE-ProRule" id="PRU00023"/>
    </source>
</evidence>
<feature type="repeat" description="ANK" evidence="1">
    <location>
        <begin position="226"/>
        <end position="259"/>
    </location>
</feature>
<dbReference type="Proteomes" id="UP000593567">
    <property type="component" value="Unassembled WGS sequence"/>
</dbReference>
<feature type="region of interest" description="Disordered" evidence="2">
    <location>
        <begin position="338"/>
        <end position="385"/>
    </location>
</feature>
<dbReference type="EMBL" id="VXIV02000286">
    <property type="protein sequence ID" value="KAF6039275.1"/>
    <property type="molecule type" value="Genomic_DNA"/>
</dbReference>
<dbReference type="InterPro" id="IPR036770">
    <property type="entry name" value="Ankyrin_rpt-contain_sf"/>
</dbReference>
<evidence type="ECO:0000313" key="3">
    <source>
        <dbReference type="EMBL" id="KAF6039275.1"/>
    </source>
</evidence>
<keyword evidence="1" id="KW-0040">ANK repeat</keyword>
<dbReference type="PROSITE" id="PS50088">
    <property type="entry name" value="ANK_REPEAT"/>
    <property type="match status" value="1"/>
</dbReference>
<feature type="compositionally biased region" description="Basic and acidic residues" evidence="2">
    <location>
        <begin position="338"/>
        <end position="366"/>
    </location>
</feature>
<keyword evidence="4" id="KW-1185">Reference proteome</keyword>
<evidence type="ECO:0000256" key="2">
    <source>
        <dbReference type="SAM" id="MobiDB-lite"/>
    </source>
</evidence>
<dbReference type="AlphaFoldDB" id="A0A7J7KM90"/>
<comment type="caution">
    <text evidence="3">The sequence shown here is derived from an EMBL/GenBank/DDBJ whole genome shotgun (WGS) entry which is preliminary data.</text>
</comment>
<sequence>MNQLIYAALVQDTKKVKKILKKEKINLDMKDNSVIDDEGYQVQLTLLGECLMLNLFDSAIYLMDRGAFINEPIQVGEQMEPVYFYLMKNNPSLVFSPVFSTLIERADLKLIKQFSVGVLYTGYTNAWPSEAVSQLADNGLDLTGRNEDGYTVRDNILVQKNVHTLHEYIRQANLAKAREYLTDESAFVCDRAGRSSLHMAVLFERRFVIKYILKSYPATVHIKDDNGRTAMHYACALQDGSDIEDLLVQYGSDETIQDDDVKMADIMSKMYKNTSDKPPGFLQLCLDNKRENIARYLINNGVDMWEDVVLEDKVMKFPLAVEKAGMLRLNEFLSKRRREDTDEDAKFKEAEKTVKEAKAETSKWTEEEMGEEDEDNGKSKTCTVL</sequence>
<protein>
    <submittedName>
        <fullName evidence="3">Uncharacterized protein</fullName>
    </submittedName>
</protein>
<dbReference type="Gene3D" id="1.25.40.20">
    <property type="entry name" value="Ankyrin repeat-containing domain"/>
    <property type="match status" value="1"/>
</dbReference>
<dbReference type="PANTHER" id="PTHR24172">
    <property type="entry name" value="ANK_REP_REGION DOMAIN-CONTAINING PROTEIN"/>
    <property type="match status" value="1"/>
</dbReference>
<dbReference type="PANTHER" id="PTHR24172:SF4">
    <property type="entry name" value="ANK_REP_REGION DOMAIN-CONTAINING PROTEIN"/>
    <property type="match status" value="1"/>
</dbReference>
<dbReference type="SUPFAM" id="SSF48403">
    <property type="entry name" value="Ankyrin repeat"/>
    <property type="match status" value="1"/>
</dbReference>
<reference evidence="3" key="1">
    <citation type="submission" date="2020-06" db="EMBL/GenBank/DDBJ databases">
        <title>Draft genome of Bugula neritina, a colonial animal packing powerful symbionts and potential medicines.</title>
        <authorList>
            <person name="Rayko M."/>
        </authorList>
    </citation>
    <scope>NUCLEOTIDE SEQUENCE [LARGE SCALE GENOMIC DNA]</scope>
    <source>
        <strain evidence="3">Kwan_BN1</strain>
    </source>
</reference>
<dbReference type="Pfam" id="PF12796">
    <property type="entry name" value="Ank_2"/>
    <property type="match status" value="1"/>
</dbReference>
<evidence type="ECO:0000313" key="4">
    <source>
        <dbReference type="Proteomes" id="UP000593567"/>
    </source>
</evidence>
<dbReference type="OrthoDB" id="432281at2759"/>
<organism evidence="3 4">
    <name type="scientific">Bugula neritina</name>
    <name type="common">Brown bryozoan</name>
    <name type="synonym">Sertularia neritina</name>
    <dbReference type="NCBI Taxonomy" id="10212"/>
    <lineage>
        <taxon>Eukaryota</taxon>
        <taxon>Metazoa</taxon>
        <taxon>Spiralia</taxon>
        <taxon>Lophotrochozoa</taxon>
        <taxon>Bryozoa</taxon>
        <taxon>Gymnolaemata</taxon>
        <taxon>Cheilostomatida</taxon>
        <taxon>Flustrina</taxon>
        <taxon>Buguloidea</taxon>
        <taxon>Bugulidae</taxon>
        <taxon>Bugula</taxon>
    </lineage>
</organism>
<dbReference type="PROSITE" id="PS50297">
    <property type="entry name" value="ANK_REP_REGION"/>
    <property type="match status" value="1"/>
</dbReference>
<accession>A0A7J7KM90</accession>
<name>A0A7J7KM90_BUGNE</name>
<proteinExistence type="predicted"/>